<sequence>MGRTKRRAVPVRKGAQHILPSIDLIEKQMNTQNVSSTSSILSTSSISSSSTQMRSNTMIAENVDIKSCLVGSDDNDDNLYDPDLTSDNENPINDDISENESTHSNAKQKDRETINNNANLRKKI</sequence>
<feature type="non-terminal residue" evidence="1">
    <location>
        <position position="124"/>
    </location>
</feature>
<accession>A0ACA9RLR0</accession>
<reference evidence="1" key="1">
    <citation type="submission" date="2021-06" db="EMBL/GenBank/DDBJ databases">
        <authorList>
            <person name="Kallberg Y."/>
            <person name="Tangrot J."/>
            <person name="Rosling A."/>
        </authorList>
    </citation>
    <scope>NUCLEOTIDE SEQUENCE</scope>
    <source>
        <strain evidence="1">28 12/20/2015</strain>
    </source>
</reference>
<protein>
    <submittedName>
        <fullName evidence="1">9922_t:CDS:1</fullName>
    </submittedName>
</protein>
<dbReference type="Proteomes" id="UP000789366">
    <property type="component" value="Unassembled WGS sequence"/>
</dbReference>
<evidence type="ECO:0000313" key="1">
    <source>
        <dbReference type="EMBL" id="CAG8798743.1"/>
    </source>
</evidence>
<organism evidence="1 2">
    <name type="scientific">Cetraspora pellucida</name>
    <dbReference type="NCBI Taxonomy" id="1433469"/>
    <lineage>
        <taxon>Eukaryota</taxon>
        <taxon>Fungi</taxon>
        <taxon>Fungi incertae sedis</taxon>
        <taxon>Mucoromycota</taxon>
        <taxon>Glomeromycotina</taxon>
        <taxon>Glomeromycetes</taxon>
        <taxon>Diversisporales</taxon>
        <taxon>Gigasporaceae</taxon>
        <taxon>Cetraspora</taxon>
    </lineage>
</organism>
<evidence type="ECO:0000313" key="2">
    <source>
        <dbReference type="Proteomes" id="UP000789366"/>
    </source>
</evidence>
<comment type="caution">
    <text evidence="1">The sequence shown here is derived from an EMBL/GenBank/DDBJ whole genome shotgun (WGS) entry which is preliminary data.</text>
</comment>
<gene>
    <name evidence="1" type="ORF">SPELUC_LOCUS17867</name>
</gene>
<proteinExistence type="predicted"/>
<name>A0ACA9RLR0_9GLOM</name>
<dbReference type="EMBL" id="CAJVPW010077345">
    <property type="protein sequence ID" value="CAG8798743.1"/>
    <property type="molecule type" value="Genomic_DNA"/>
</dbReference>
<keyword evidence="2" id="KW-1185">Reference proteome</keyword>